<keyword evidence="1" id="KW-1133">Transmembrane helix</keyword>
<dbReference type="EMBL" id="CAJGYM010000003">
    <property type="protein sequence ID" value="CAD6185787.1"/>
    <property type="molecule type" value="Genomic_DNA"/>
</dbReference>
<name>A0A8S1GQ29_9PELO</name>
<gene>
    <name evidence="2" type="ORF">CAUJ_LOCUS1706</name>
</gene>
<feature type="transmembrane region" description="Helical" evidence="1">
    <location>
        <begin position="110"/>
        <end position="132"/>
    </location>
</feature>
<evidence type="ECO:0000313" key="3">
    <source>
        <dbReference type="Proteomes" id="UP000835052"/>
    </source>
</evidence>
<evidence type="ECO:0000313" key="2">
    <source>
        <dbReference type="EMBL" id="CAD6185787.1"/>
    </source>
</evidence>
<evidence type="ECO:0008006" key="4">
    <source>
        <dbReference type="Google" id="ProtNLM"/>
    </source>
</evidence>
<keyword evidence="1" id="KW-0472">Membrane</keyword>
<accession>A0A8S1GQ29</accession>
<feature type="transmembrane region" description="Helical" evidence="1">
    <location>
        <begin position="268"/>
        <end position="290"/>
    </location>
</feature>
<keyword evidence="3" id="KW-1185">Reference proteome</keyword>
<feature type="transmembrane region" description="Helical" evidence="1">
    <location>
        <begin position="72"/>
        <end position="90"/>
    </location>
</feature>
<keyword evidence="1" id="KW-0812">Transmembrane</keyword>
<organism evidence="2 3">
    <name type="scientific">Caenorhabditis auriculariae</name>
    <dbReference type="NCBI Taxonomy" id="2777116"/>
    <lineage>
        <taxon>Eukaryota</taxon>
        <taxon>Metazoa</taxon>
        <taxon>Ecdysozoa</taxon>
        <taxon>Nematoda</taxon>
        <taxon>Chromadorea</taxon>
        <taxon>Rhabditida</taxon>
        <taxon>Rhabditina</taxon>
        <taxon>Rhabditomorpha</taxon>
        <taxon>Rhabditoidea</taxon>
        <taxon>Rhabditidae</taxon>
        <taxon>Peloderinae</taxon>
        <taxon>Caenorhabditis</taxon>
    </lineage>
</organism>
<comment type="caution">
    <text evidence="2">The sequence shown here is derived from an EMBL/GenBank/DDBJ whole genome shotgun (WGS) entry which is preliminary data.</text>
</comment>
<dbReference type="InterPro" id="IPR019422">
    <property type="entry name" value="7TM_GPCR_serpentine_rcpt_Srh"/>
</dbReference>
<evidence type="ECO:0000256" key="1">
    <source>
        <dbReference type="SAM" id="Phobius"/>
    </source>
</evidence>
<dbReference type="AlphaFoldDB" id="A0A8S1GQ29"/>
<feature type="transmembrane region" description="Helical" evidence="1">
    <location>
        <begin position="235"/>
        <end position="256"/>
    </location>
</feature>
<reference evidence="2" key="1">
    <citation type="submission" date="2020-10" db="EMBL/GenBank/DDBJ databases">
        <authorList>
            <person name="Kikuchi T."/>
        </authorList>
    </citation>
    <scope>NUCLEOTIDE SEQUENCE</scope>
    <source>
        <strain evidence="2">NKZ352</strain>
    </source>
</reference>
<sequence>MMLNVAAFCSILFLSPKAMKNYKWLLLNYQACVMMMDIIWPLMVTPYLYLPVMGGCSIGWFQTIGIPIDIQFAIGCMSFTSVQSAVLVLFEYRHHNVLPAKSALRFKTKFRVIFLIAQYIFFCACVIVPVMIEPVDQYASKIEAIEVSIPMLFICVPLATAVLLEKNESSPQTVPLLIVIFVSIHGAISSIFTILSNRHYRSYFLRLPFGSMKKLLPRKRLKKTAHSVSRSKPNCVTGVPVMIMDILFMVMLTPYFYLPVMGGCSIGWFQAIGIPVHIQTAIGFVSLASASL</sequence>
<dbReference type="InterPro" id="IPR053220">
    <property type="entry name" value="Nematode_rcpt-like_serp_H"/>
</dbReference>
<dbReference type="Proteomes" id="UP000835052">
    <property type="component" value="Unassembled WGS sequence"/>
</dbReference>
<feature type="transmembrane region" description="Helical" evidence="1">
    <location>
        <begin position="176"/>
        <end position="196"/>
    </location>
</feature>
<dbReference type="Pfam" id="PF10318">
    <property type="entry name" value="7TM_GPCR_Srh"/>
    <property type="match status" value="2"/>
</dbReference>
<protein>
    <recommendedName>
        <fullName evidence="4">G protein-coupled receptor</fullName>
    </recommendedName>
</protein>
<dbReference type="OrthoDB" id="5805335at2759"/>
<dbReference type="PANTHER" id="PTHR22941">
    <property type="entry name" value="SERPENTINE RECEPTOR"/>
    <property type="match status" value="1"/>
</dbReference>
<feature type="transmembrane region" description="Helical" evidence="1">
    <location>
        <begin position="144"/>
        <end position="164"/>
    </location>
</feature>
<proteinExistence type="predicted"/>